<evidence type="ECO:0000313" key="2">
    <source>
        <dbReference type="EMBL" id="EJT72255.1"/>
    </source>
</evidence>
<proteinExistence type="predicted"/>
<name>J3P6I0_GAET3</name>
<evidence type="ECO:0000256" key="1">
    <source>
        <dbReference type="SAM" id="SignalP"/>
    </source>
</evidence>
<sequence length="203" mass="20727">MSRTHQAHKNRGLGGLRSCVLLLLTYSAEVSCARAPWRRQRQDAAAKLGDQPIKEDALTAITPVHDGEQSELLTAVTPVRDPTEFANPLTAITPVTPSTGTDALTAITPVTPWSSERPPMATKTETVDVWTTQTVVGGPDVTATVTMTGTGTGLGGGGATTAVETGATGTGGATANPSGQPSSSSLLALATVTTGVVGCWLFT</sequence>
<keyword evidence="1" id="KW-0732">Signal</keyword>
<feature type="chain" id="PRO_5015095028" evidence="1">
    <location>
        <begin position="33"/>
        <end position="203"/>
    </location>
</feature>
<evidence type="ECO:0000313" key="4">
    <source>
        <dbReference type="Proteomes" id="UP000006039"/>
    </source>
</evidence>
<reference evidence="4" key="1">
    <citation type="submission" date="2010-07" db="EMBL/GenBank/DDBJ databases">
        <title>The genome sequence of Gaeumannomyces graminis var. tritici strain R3-111a-1.</title>
        <authorList>
            <consortium name="The Broad Institute Genome Sequencing Platform"/>
            <person name="Ma L.-J."/>
            <person name="Dead R."/>
            <person name="Young S."/>
            <person name="Zeng Q."/>
            <person name="Koehrsen M."/>
            <person name="Alvarado L."/>
            <person name="Berlin A."/>
            <person name="Chapman S.B."/>
            <person name="Chen Z."/>
            <person name="Freedman E."/>
            <person name="Gellesch M."/>
            <person name="Goldberg J."/>
            <person name="Griggs A."/>
            <person name="Gujja S."/>
            <person name="Heilman E.R."/>
            <person name="Heiman D."/>
            <person name="Hepburn T."/>
            <person name="Howarth C."/>
            <person name="Jen D."/>
            <person name="Larson L."/>
            <person name="Mehta T."/>
            <person name="Neiman D."/>
            <person name="Pearson M."/>
            <person name="Roberts A."/>
            <person name="Saif S."/>
            <person name="Shea T."/>
            <person name="Shenoy N."/>
            <person name="Sisk P."/>
            <person name="Stolte C."/>
            <person name="Sykes S."/>
            <person name="Walk T."/>
            <person name="White J."/>
            <person name="Yandava C."/>
            <person name="Haas B."/>
            <person name="Nusbaum C."/>
            <person name="Birren B."/>
        </authorList>
    </citation>
    <scope>NUCLEOTIDE SEQUENCE [LARGE SCALE GENOMIC DNA]</scope>
    <source>
        <strain evidence="4">R3-111a-1</strain>
    </source>
</reference>
<evidence type="ECO:0000313" key="3">
    <source>
        <dbReference type="EnsemblFungi" id="EJT72255"/>
    </source>
</evidence>
<feature type="signal peptide" evidence="1">
    <location>
        <begin position="1"/>
        <end position="32"/>
    </location>
</feature>
<dbReference type="eggNOG" id="ENOG502RN46">
    <property type="taxonomic scope" value="Eukaryota"/>
</dbReference>
<dbReference type="EnsemblFungi" id="EJT72255">
    <property type="protein sequence ID" value="EJT72255"/>
    <property type="gene ID" value="GGTG_09121"/>
</dbReference>
<dbReference type="Proteomes" id="UP000006039">
    <property type="component" value="Unassembled WGS sequence"/>
</dbReference>
<reference evidence="3" key="5">
    <citation type="submission" date="2018-04" db="UniProtKB">
        <authorList>
            <consortium name="EnsemblFungi"/>
        </authorList>
    </citation>
    <scope>IDENTIFICATION</scope>
    <source>
        <strain evidence="3">R3-111a-1</strain>
    </source>
</reference>
<dbReference type="GeneID" id="20349579"/>
<keyword evidence="4" id="KW-1185">Reference proteome</keyword>
<dbReference type="AlphaFoldDB" id="J3P6I0"/>
<dbReference type="HOGENOM" id="CLU_1409046_0_0_1"/>
<accession>J3P6I0</accession>
<gene>
    <name evidence="3" type="primary">20349579</name>
    <name evidence="2" type="ORF">GGTG_09121</name>
</gene>
<dbReference type="OrthoDB" id="10476924at2759"/>
<reference evidence="2" key="3">
    <citation type="submission" date="2010-09" db="EMBL/GenBank/DDBJ databases">
        <title>Annotation of Gaeumannomyces graminis var. tritici R3-111a-1.</title>
        <authorList>
            <consortium name="The Broad Institute Genome Sequencing Platform"/>
            <person name="Ma L.-J."/>
            <person name="Dead R."/>
            <person name="Young S.K."/>
            <person name="Zeng Q."/>
            <person name="Gargeya S."/>
            <person name="Fitzgerald M."/>
            <person name="Haas B."/>
            <person name="Abouelleil A."/>
            <person name="Alvarado L."/>
            <person name="Arachchi H.M."/>
            <person name="Berlin A."/>
            <person name="Brown A."/>
            <person name="Chapman S.B."/>
            <person name="Chen Z."/>
            <person name="Dunbar C."/>
            <person name="Freedman E."/>
            <person name="Gearin G."/>
            <person name="Gellesch M."/>
            <person name="Goldberg J."/>
            <person name="Griggs A."/>
            <person name="Gujja S."/>
            <person name="Heiman D."/>
            <person name="Howarth C."/>
            <person name="Larson L."/>
            <person name="Lui A."/>
            <person name="MacDonald P.J.P."/>
            <person name="Mehta T."/>
            <person name="Montmayeur A."/>
            <person name="Murphy C."/>
            <person name="Neiman D."/>
            <person name="Pearson M."/>
            <person name="Priest M."/>
            <person name="Roberts A."/>
            <person name="Saif S."/>
            <person name="Shea T."/>
            <person name="Shenoy N."/>
            <person name="Sisk P."/>
            <person name="Stolte C."/>
            <person name="Sykes S."/>
            <person name="Yandava C."/>
            <person name="Wortman J."/>
            <person name="Nusbaum C."/>
            <person name="Birren B."/>
        </authorList>
    </citation>
    <scope>NUCLEOTIDE SEQUENCE</scope>
    <source>
        <strain evidence="2">R3-111a-1</strain>
    </source>
</reference>
<reference evidence="3" key="4">
    <citation type="journal article" date="2015" name="G3 (Bethesda)">
        <title>Genome sequences of three phytopathogenic species of the Magnaporthaceae family of fungi.</title>
        <authorList>
            <person name="Okagaki L.H."/>
            <person name="Nunes C.C."/>
            <person name="Sailsbery J."/>
            <person name="Clay B."/>
            <person name="Brown D."/>
            <person name="John T."/>
            <person name="Oh Y."/>
            <person name="Young N."/>
            <person name="Fitzgerald M."/>
            <person name="Haas B.J."/>
            <person name="Zeng Q."/>
            <person name="Young S."/>
            <person name="Adiconis X."/>
            <person name="Fan L."/>
            <person name="Levin J.Z."/>
            <person name="Mitchell T.K."/>
            <person name="Okubara P.A."/>
            <person name="Farman M.L."/>
            <person name="Kohn L.M."/>
            <person name="Birren B."/>
            <person name="Ma L.-J."/>
            <person name="Dean R.A."/>
        </authorList>
    </citation>
    <scope>NUCLEOTIDE SEQUENCE</scope>
    <source>
        <strain evidence="3">R3-111a-1</strain>
    </source>
</reference>
<dbReference type="VEuPathDB" id="FungiDB:GGTG_09121"/>
<organism evidence="2">
    <name type="scientific">Gaeumannomyces tritici (strain R3-111a-1)</name>
    <name type="common">Wheat and barley take-all root rot fungus</name>
    <name type="synonym">Gaeumannomyces graminis var. tritici</name>
    <dbReference type="NCBI Taxonomy" id="644352"/>
    <lineage>
        <taxon>Eukaryota</taxon>
        <taxon>Fungi</taxon>
        <taxon>Dikarya</taxon>
        <taxon>Ascomycota</taxon>
        <taxon>Pezizomycotina</taxon>
        <taxon>Sordariomycetes</taxon>
        <taxon>Sordariomycetidae</taxon>
        <taxon>Magnaporthales</taxon>
        <taxon>Magnaporthaceae</taxon>
        <taxon>Gaeumannomyces</taxon>
    </lineage>
</organism>
<reference evidence="2" key="2">
    <citation type="submission" date="2010-07" db="EMBL/GenBank/DDBJ databases">
        <authorList>
            <consortium name="The Broad Institute Genome Sequencing Platform"/>
            <consortium name="Broad Institute Genome Sequencing Center for Infectious Disease"/>
            <person name="Ma L.-J."/>
            <person name="Dead R."/>
            <person name="Young S."/>
            <person name="Zeng Q."/>
            <person name="Koehrsen M."/>
            <person name="Alvarado L."/>
            <person name="Berlin A."/>
            <person name="Chapman S.B."/>
            <person name="Chen Z."/>
            <person name="Freedman E."/>
            <person name="Gellesch M."/>
            <person name="Goldberg J."/>
            <person name="Griggs A."/>
            <person name="Gujja S."/>
            <person name="Heilman E.R."/>
            <person name="Heiman D."/>
            <person name="Hepburn T."/>
            <person name="Howarth C."/>
            <person name="Jen D."/>
            <person name="Larson L."/>
            <person name="Mehta T."/>
            <person name="Neiman D."/>
            <person name="Pearson M."/>
            <person name="Roberts A."/>
            <person name="Saif S."/>
            <person name="Shea T."/>
            <person name="Shenoy N."/>
            <person name="Sisk P."/>
            <person name="Stolte C."/>
            <person name="Sykes S."/>
            <person name="Walk T."/>
            <person name="White J."/>
            <person name="Yandava C."/>
            <person name="Haas B."/>
            <person name="Nusbaum C."/>
            <person name="Birren B."/>
        </authorList>
    </citation>
    <scope>NUCLEOTIDE SEQUENCE</scope>
    <source>
        <strain evidence="2">R3-111a-1</strain>
    </source>
</reference>
<dbReference type="RefSeq" id="XP_009225229.1">
    <property type="nucleotide sequence ID" value="XM_009226965.1"/>
</dbReference>
<protein>
    <submittedName>
        <fullName evidence="2 3">Uncharacterized protein</fullName>
    </submittedName>
</protein>
<dbReference type="EMBL" id="GL385399">
    <property type="protein sequence ID" value="EJT72255.1"/>
    <property type="molecule type" value="Genomic_DNA"/>
</dbReference>